<keyword evidence="2" id="KW-1185">Reference proteome</keyword>
<name>A0ABY7YN41_9HYPH</name>
<reference evidence="1 2" key="1">
    <citation type="submission" date="2023-02" db="EMBL/GenBank/DDBJ databases">
        <title>Devosia algicola sp. nov., isolated from the phycosphere of marine algae.</title>
        <authorList>
            <person name="Kim J.M."/>
            <person name="Lee J.K."/>
            <person name="Choi B.J."/>
            <person name="Bayburt H."/>
            <person name="Jeon C.O."/>
        </authorList>
    </citation>
    <scope>NUCLEOTIDE SEQUENCE [LARGE SCALE GENOMIC DNA]</scope>
    <source>
        <strain evidence="1 2">G20-9</strain>
    </source>
</reference>
<evidence type="ECO:0000313" key="2">
    <source>
        <dbReference type="Proteomes" id="UP001220530"/>
    </source>
</evidence>
<protein>
    <submittedName>
        <fullName evidence="1">Uncharacterized protein</fullName>
    </submittedName>
</protein>
<accession>A0ABY7YN41</accession>
<organism evidence="1 2">
    <name type="scientific">Devosia algicola</name>
    <dbReference type="NCBI Taxonomy" id="3026418"/>
    <lineage>
        <taxon>Bacteria</taxon>
        <taxon>Pseudomonadati</taxon>
        <taxon>Pseudomonadota</taxon>
        <taxon>Alphaproteobacteria</taxon>
        <taxon>Hyphomicrobiales</taxon>
        <taxon>Devosiaceae</taxon>
        <taxon>Devosia</taxon>
    </lineage>
</organism>
<dbReference type="EMBL" id="CP118246">
    <property type="protein sequence ID" value="WDR02485.1"/>
    <property type="molecule type" value="Genomic_DNA"/>
</dbReference>
<dbReference type="RefSeq" id="WP_282218889.1">
    <property type="nucleotide sequence ID" value="NZ_CP118246.1"/>
</dbReference>
<gene>
    <name evidence="1" type="ORF">PSQ19_18125</name>
</gene>
<sequence length="189" mass="22185">MNNLKALPVNLIMLSVADSSLVRDRWSMASFITGDIFVRTPPSQTLRAWEPYWDCVSILFLFENSDIVDRNEELPEWRLHWISGIALLRTIGHVLAKVDSQYSLTHAAIVAGFWATLKADRQSSDIFWNFIEEERNNILKTYTFGAKLSRSENGYFIEFADGQDAFQLFREALYWWRYHLELLERELQK</sequence>
<dbReference type="Proteomes" id="UP001220530">
    <property type="component" value="Chromosome"/>
</dbReference>
<proteinExistence type="predicted"/>
<evidence type="ECO:0000313" key="1">
    <source>
        <dbReference type="EMBL" id="WDR02485.1"/>
    </source>
</evidence>